<organism evidence="16 17">
    <name type="scientific">Leptotrombidium deliense</name>
    <dbReference type="NCBI Taxonomy" id="299467"/>
    <lineage>
        <taxon>Eukaryota</taxon>
        <taxon>Metazoa</taxon>
        <taxon>Ecdysozoa</taxon>
        <taxon>Arthropoda</taxon>
        <taxon>Chelicerata</taxon>
        <taxon>Arachnida</taxon>
        <taxon>Acari</taxon>
        <taxon>Acariformes</taxon>
        <taxon>Trombidiformes</taxon>
        <taxon>Prostigmata</taxon>
        <taxon>Anystina</taxon>
        <taxon>Parasitengona</taxon>
        <taxon>Trombiculoidea</taxon>
        <taxon>Trombiculidae</taxon>
        <taxon>Leptotrombidium</taxon>
    </lineage>
</organism>
<evidence type="ECO:0000256" key="6">
    <source>
        <dbReference type="ARBA" id="ARBA00023015"/>
    </source>
</evidence>
<gene>
    <name evidence="12" type="primary">MED16</name>
    <name evidence="16" type="ORF">B4U80_01436</name>
</gene>
<evidence type="ECO:0000259" key="15">
    <source>
        <dbReference type="Pfam" id="PF20719"/>
    </source>
</evidence>
<evidence type="ECO:0000256" key="8">
    <source>
        <dbReference type="ARBA" id="ARBA00023163"/>
    </source>
</evidence>
<dbReference type="InterPro" id="IPR015943">
    <property type="entry name" value="WD40/YVTN_repeat-like_dom_sf"/>
</dbReference>
<evidence type="ECO:0000256" key="2">
    <source>
        <dbReference type="ARBA" id="ARBA00006543"/>
    </source>
</evidence>
<proteinExistence type="inferred from homology"/>
<dbReference type="InterPro" id="IPR001680">
    <property type="entry name" value="WD40_rpt"/>
</dbReference>
<dbReference type="InterPro" id="IPR048338">
    <property type="entry name" value="Mediator_Med16"/>
</dbReference>
<keyword evidence="6 12" id="KW-0805">Transcription regulation</keyword>
<sequence>MEHIYSSFNASFRDGSNHRFHEWLSDNRCLTSVSSSNLLAFTCVTDLKECEPKTQSINVYVIDLNIPHLPNLVTSHAEEVTSLEWDTIGSRLLIGDALGFVHIWSMKDYLINEWQLIYSHSCFLGERILASIWFHNGSKVCINPEKKDLILPYLEKFNYVKFGASVRQFGGKPVTGCMCISSSGIVSCLMLMPDGTFITGEETLGQFRAKVKVIDICYAKNGDFLVVTSNESTKSSINCYRVTVKLCTTYDKPKCNITCQQFSSFYLKCSTNDSYRLITHLKFVLKEAAEAVVVAATGLIGSTVELWELREKPVNLHKMFQTKEFGSSSLQPKTVVWQHHASITHSHTVVAIATPRQSLFDITPPLSYIVVAFRDNVIKCFYRENLQQVCSLNMSMTSIQDTSYNLQKMSNMANLTSIVDMQFTYSGCALIAMDATSQIFVYRVSPIIDPGSVYSPSFIQTLLEYCIITGNDWWDIIICLRPNIIDNVCDKLSEAFLQKQPIGFQQKWMSRFLTIKASLHRCSATNGPVKSGDCYALIWLNTISSVLKSLLRGKDHQDKDGPAEDLNALMHTRGNEIQHTNVDRVLQCIKHKEFFVEGPVLQSLQHLIQWTADFTLFLLASLPQQCHNHCLFPGGGLIFDTKSVNNLRELLVLIRIWGLINEPCLPLFTKLTSDNFDVIELLFKLLSKTVSAIGNEPDESLLDECCLLPNQVLIPQMDFTMKAIGVASPIIFINSHPLIFEYYSDAPFLKYQVKTHSIDGAVHISAGCKIDSIRHIGLGNVSDYNHNVRRCTRCTTVSLLHPFFKSAAARSWDQRWLKNCICGGNWRVQ</sequence>
<dbReference type="Proteomes" id="UP000288716">
    <property type="component" value="Unassembled WGS sequence"/>
</dbReference>
<dbReference type="Gene3D" id="2.130.10.10">
    <property type="entry name" value="YVTN repeat-like/Quinoprotein amine dehydrogenase"/>
    <property type="match status" value="1"/>
</dbReference>
<evidence type="ECO:0000313" key="16">
    <source>
        <dbReference type="EMBL" id="RWS22694.1"/>
    </source>
</evidence>
<dbReference type="PANTHER" id="PTHR13224:SF6">
    <property type="entry name" value="MEDIATOR OF RNA POLYMERASE II TRANSCRIPTION SUBUNIT 16"/>
    <property type="match status" value="1"/>
</dbReference>
<dbReference type="InterPro" id="IPR048616">
    <property type="entry name" value="MED16_bridge"/>
</dbReference>
<keyword evidence="9 12" id="KW-0539">Nucleus</keyword>
<comment type="caution">
    <text evidence="16">The sequence shown here is derived from an EMBL/GenBank/DDBJ whole genome shotgun (WGS) entry which is preliminary data.</text>
</comment>
<dbReference type="VEuPathDB" id="VectorBase:LDEU009346"/>
<evidence type="ECO:0000256" key="1">
    <source>
        <dbReference type="ARBA" id="ARBA00004123"/>
    </source>
</evidence>
<accession>A0A443S5D9</accession>
<comment type="similarity">
    <text evidence="2 12">Belongs to the Mediator complex subunit 16 family.</text>
</comment>
<dbReference type="InterPro" id="IPR021665">
    <property type="entry name" value="Mediator_Med16_N"/>
</dbReference>
<feature type="domain" description="Mediator complex subunit Med16 N-terminal" evidence="13">
    <location>
        <begin position="125"/>
        <end position="402"/>
    </location>
</feature>
<evidence type="ECO:0000256" key="9">
    <source>
        <dbReference type="ARBA" id="ARBA00023242"/>
    </source>
</evidence>
<dbReference type="InterPro" id="IPR036322">
    <property type="entry name" value="WD40_repeat_dom_sf"/>
</dbReference>
<dbReference type="Pfam" id="PF11635">
    <property type="entry name" value="Med16_N"/>
    <property type="match status" value="1"/>
</dbReference>
<evidence type="ECO:0000259" key="13">
    <source>
        <dbReference type="Pfam" id="PF11635"/>
    </source>
</evidence>
<evidence type="ECO:0000256" key="5">
    <source>
        <dbReference type="ARBA" id="ARBA00022737"/>
    </source>
</evidence>
<dbReference type="STRING" id="299467.A0A443S5D9"/>
<dbReference type="EMBL" id="NCKV01008132">
    <property type="protein sequence ID" value="RWS22694.1"/>
    <property type="molecule type" value="Genomic_DNA"/>
</dbReference>
<dbReference type="AlphaFoldDB" id="A0A443S5D9"/>
<evidence type="ECO:0000256" key="7">
    <source>
        <dbReference type="ARBA" id="ARBA00023159"/>
    </source>
</evidence>
<keyword evidence="7 12" id="KW-0010">Activator</keyword>
<dbReference type="Pfam" id="PF20719">
    <property type="entry name" value="Med16_C"/>
    <property type="match status" value="1"/>
</dbReference>
<dbReference type="OrthoDB" id="10018574at2759"/>
<evidence type="ECO:0000256" key="12">
    <source>
        <dbReference type="RuleBase" id="RU364149"/>
    </source>
</evidence>
<dbReference type="PANTHER" id="PTHR13224">
    <property type="entry name" value="THYROID HORMONE RECEPTOR-ASSOCIATED PROTEIN-RELATED"/>
    <property type="match status" value="1"/>
</dbReference>
<keyword evidence="4 11" id="KW-0853">WD repeat</keyword>
<comment type="subcellular location">
    <subcellularLocation>
        <location evidence="1 12">Nucleus</location>
    </subcellularLocation>
</comment>
<keyword evidence="5" id="KW-0677">Repeat</keyword>
<comment type="subunit">
    <text evidence="12">Component of the Mediator complex.</text>
</comment>
<dbReference type="GO" id="GO:0045893">
    <property type="term" value="P:positive regulation of DNA-templated transcription"/>
    <property type="evidence" value="ECO:0007669"/>
    <property type="project" value="TreeGrafter"/>
</dbReference>
<dbReference type="Pfam" id="PF20718">
    <property type="entry name" value="Med16_bridge"/>
    <property type="match status" value="1"/>
</dbReference>
<dbReference type="PROSITE" id="PS50082">
    <property type="entry name" value="WD_REPEATS_2"/>
    <property type="match status" value="1"/>
</dbReference>
<evidence type="ECO:0000259" key="14">
    <source>
        <dbReference type="Pfam" id="PF20718"/>
    </source>
</evidence>
<name>A0A443S5D9_9ACAR</name>
<evidence type="ECO:0000256" key="4">
    <source>
        <dbReference type="ARBA" id="ARBA00022574"/>
    </source>
</evidence>
<comment type="function">
    <text evidence="12">Component of the Mediator complex, a coactivator involved in the regulated transcription of nearly all RNA polymerase II-dependent genes. Mediator functions as a bridge to convey information from gene-specific regulatory proteins to the basal RNA polymerase II transcription machinery. Mediator is recruited to promoters by direct interactions with regulatory proteins and serves as a scaffold for the assembly of a functional preinitiation complex with RNA polymerase II and the general transcription factors.</text>
</comment>
<dbReference type="GO" id="GO:0016592">
    <property type="term" value="C:mediator complex"/>
    <property type="evidence" value="ECO:0007669"/>
    <property type="project" value="InterPro"/>
</dbReference>
<evidence type="ECO:0000256" key="10">
    <source>
        <dbReference type="ARBA" id="ARBA00032015"/>
    </source>
</evidence>
<evidence type="ECO:0000313" key="17">
    <source>
        <dbReference type="Proteomes" id="UP000288716"/>
    </source>
</evidence>
<evidence type="ECO:0000256" key="3">
    <source>
        <dbReference type="ARBA" id="ARBA00019614"/>
    </source>
</evidence>
<keyword evidence="8 12" id="KW-0804">Transcription</keyword>
<feature type="repeat" description="WD" evidence="11">
    <location>
        <begin position="73"/>
        <end position="107"/>
    </location>
</feature>
<feature type="domain" description="Mediator complex subunit 16 C-terminal" evidence="15">
    <location>
        <begin position="773"/>
        <end position="827"/>
    </location>
</feature>
<dbReference type="InterPro" id="IPR048339">
    <property type="entry name" value="Mediator_Med16_C"/>
</dbReference>
<protein>
    <recommendedName>
        <fullName evidence="3 12">Mediator of RNA polymerase II transcription subunit 16</fullName>
    </recommendedName>
    <alternativeName>
        <fullName evidence="10 12">Mediator complex subunit 16</fullName>
    </alternativeName>
</protein>
<evidence type="ECO:0000256" key="11">
    <source>
        <dbReference type="PROSITE-ProRule" id="PRU00221"/>
    </source>
</evidence>
<keyword evidence="17" id="KW-1185">Reference proteome</keyword>
<dbReference type="SUPFAM" id="SSF50978">
    <property type="entry name" value="WD40 repeat-like"/>
    <property type="match status" value="1"/>
</dbReference>
<feature type="domain" description="Mediator of RNA polymerase II transcription subunit 16 central helical bridge" evidence="14">
    <location>
        <begin position="462"/>
        <end position="657"/>
    </location>
</feature>
<reference evidence="16 17" key="1">
    <citation type="journal article" date="2018" name="Gigascience">
        <title>Genomes of trombidid mites reveal novel predicted allergens and laterally-transferred genes associated with secondary metabolism.</title>
        <authorList>
            <person name="Dong X."/>
            <person name="Chaisiri K."/>
            <person name="Xia D."/>
            <person name="Armstrong S.D."/>
            <person name="Fang Y."/>
            <person name="Donnelly M.J."/>
            <person name="Kadowaki T."/>
            <person name="McGarry J.W."/>
            <person name="Darby A.C."/>
            <person name="Makepeace B.L."/>
        </authorList>
    </citation>
    <scope>NUCLEOTIDE SEQUENCE [LARGE SCALE GENOMIC DNA]</scope>
    <source>
        <strain evidence="16">UoL-UT</strain>
    </source>
</reference>